<dbReference type="EMBL" id="CP002116">
    <property type="protein sequence ID" value="ADK80243.1"/>
    <property type="molecule type" value="Genomic_DNA"/>
</dbReference>
<evidence type="ECO:0000313" key="5">
    <source>
        <dbReference type="EMBL" id="ADK80243.1"/>
    </source>
</evidence>
<dbReference type="PANTHER" id="PTHR30146:SF152">
    <property type="entry name" value="TRANSCRIPTIONAL REGULATORY PROTEIN"/>
    <property type="match status" value="1"/>
</dbReference>
<sequence>MKKVTVKDIARLCGVSIGSVDRALHNRSGINADTRARILQVCEQQGFRINRFAQSLSRQQYRLAAIIPEKGDEFYRIVEQGLRTAAEELKDLNVHLEITKTKKLGYEEENAWMETYLAEGFHGVAVCAGHMRRLNVVIDKLVSSGVHVVTMATDAPESKRTATVAVPPQKTGAIVASYMGRFIHTPGTVCVLTGSNQIMDHAYKAEGFKAAINGYWPQLRLGEILETDEDPCRLKAAVKTLWERYPDLKGLYLVTYGGHFCGEAMEELGIQKKITFIATDIYRRLWPYLERGTIDMLVHQNPFRQGYEAVQLLFDGLTGKEQDRKAYKVFPEFVIKETLEFYQ</sequence>
<dbReference type="PROSITE" id="PS50932">
    <property type="entry name" value="HTH_LACI_2"/>
    <property type="match status" value="1"/>
</dbReference>
<reference evidence="5 6" key="1">
    <citation type="journal article" date="2010" name="Stand. Genomic Sci.">
        <title>Complete genome sequence of Spirochaeta smaragdinae type strain (SEBR 4228).</title>
        <authorList>
            <person name="Mavromatis K."/>
            <person name="Yasawong M."/>
            <person name="Chertkov O."/>
            <person name="Lapidus A."/>
            <person name="Lucas S."/>
            <person name="Nolan M."/>
            <person name="Del Rio T.G."/>
            <person name="Tice H."/>
            <person name="Cheng J.F."/>
            <person name="Pitluck S."/>
            <person name="Liolios K."/>
            <person name="Ivanova N."/>
            <person name="Tapia R."/>
            <person name="Han C."/>
            <person name="Bruce D."/>
            <person name="Goodwin L."/>
            <person name="Pati A."/>
            <person name="Chen A."/>
            <person name="Palaniappan K."/>
            <person name="Land M."/>
            <person name="Hauser L."/>
            <person name="Chang Y.J."/>
            <person name="Jeffries C.D."/>
            <person name="Detter J.C."/>
            <person name="Rohde M."/>
            <person name="Brambilla E."/>
            <person name="Spring S."/>
            <person name="Goker M."/>
            <person name="Sikorski J."/>
            <person name="Woyke T."/>
            <person name="Bristow J."/>
            <person name="Eisen J.A."/>
            <person name="Markowitz V."/>
            <person name="Hugenholtz P."/>
            <person name="Klenk H.P."/>
            <person name="Kyrpides N.C."/>
        </authorList>
    </citation>
    <scope>NUCLEOTIDE SEQUENCE [LARGE SCALE GENOMIC DNA]</scope>
    <source>
        <strain evidence="6">DSM 11293 / JCM 15392 / SEBR 4228</strain>
    </source>
</reference>
<dbReference type="AlphaFoldDB" id="E1R0Z4"/>
<dbReference type="InterPro" id="IPR025997">
    <property type="entry name" value="SBP_2_dom"/>
</dbReference>
<name>E1R0Z4_SEDSS</name>
<dbReference type="Pfam" id="PF00356">
    <property type="entry name" value="LacI"/>
    <property type="match status" value="1"/>
</dbReference>
<dbReference type="PANTHER" id="PTHR30146">
    <property type="entry name" value="LACI-RELATED TRANSCRIPTIONAL REPRESSOR"/>
    <property type="match status" value="1"/>
</dbReference>
<proteinExistence type="predicted"/>
<dbReference type="Gene3D" id="3.40.50.2300">
    <property type="match status" value="2"/>
</dbReference>
<dbReference type="InterPro" id="IPR010982">
    <property type="entry name" value="Lambda_DNA-bd_dom_sf"/>
</dbReference>
<feature type="domain" description="HTH lacI-type" evidence="4">
    <location>
        <begin position="4"/>
        <end position="58"/>
    </location>
</feature>
<dbReference type="OrthoDB" id="569491at2"/>
<dbReference type="CDD" id="cd06307">
    <property type="entry name" value="PBP1_sugar_binding"/>
    <property type="match status" value="1"/>
</dbReference>
<dbReference type="InterPro" id="IPR028082">
    <property type="entry name" value="Peripla_BP_I"/>
</dbReference>
<dbReference type="Proteomes" id="UP000002318">
    <property type="component" value="Chromosome"/>
</dbReference>
<evidence type="ECO:0000259" key="4">
    <source>
        <dbReference type="PROSITE" id="PS50932"/>
    </source>
</evidence>
<organism evidence="5 6">
    <name type="scientific">Sediminispirochaeta smaragdinae (strain DSM 11293 / JCM 15392 / SEBR 4228)</name>
    <name type="common">Spirochaeta smaragdinae</name>
    <dbReference type="NCBI Taxonomy" id="573413"/>
    <lineage>
        <taxon>Bacteria</taxon>
        <taxon>Pseudomonadati</taxon>
        <taxon>Spirochaetota</taxon>
        <taxon>Spirochaetia</taxon>
        <taxon>Spirochaetales</taxon>
        <taxon>Spirochaetaceae</taxon>
        <taxon>Sediminispirochaeta</taxon>
    </lineage>
</organism>
<dbReference type="HOGENOM" id="CLU_037628_0_1_12"/>
<dbReference type="GO" id="GO:0000976">
    <property type="term" value="F:transcription cis-regulatory region binding"/>
    <property type="evidence" value="ECO:0007669"/>
    <property type="project" value="TreeGrafter"/>
</dbReference>
<keyword evidence="1" id="KW-0805">Transcription regulation</keyword>
<dbReference type="SUPFAM" id="SSF47413">
    <property type="entry name" value="lambda repressor-like DNA-binding domains"/>
    <property type="match status" value="1"/>
</dbReference>
<dbReference type="eggNOG" id="COG1879">
    <property type="taxonomic scope" value="Bacteria"/>
</dbReference>
<evidence type="ECO:0000256" key="3">
    <source>
        <dbReference type="ARBA" id="ARBA00023163"/>
    </source>
</evidence>
<keyword evidence="2" id="KW-0238">DNA-binding</keyword>
<keyword evidence="6" id="KW-1185">Reference proteome</keyword>
<evidence type="ECO:0000256" key="1">
    <source>
        <dbReference type="ARBA" id="ARBA00023015"/>
    </source>
</evidence>
<dbReference type="InterPro" id="IPR000843">
    <property type="entry name" value="HTH_LacI"/>
</dbReference>
<gene>
    <name evidence="5" type="ordered locus">Spirs_1113</name>
</gene>
<dbReference type="SUPFAM" id="SSF53822">
    <property type="entry name" value="Periplasmic binding protein-like I"/>
    <property type="match status" value="1"/>
</dbReference>
<dbReference type="SMART" id="SM00354">
    <property type="entry name" value="HTH_LACI"/>
    <property type="match status" value="1"/>
</dbReference>
<protein>
    <submittedName>
        <fullName evidence="5">Transcriptional regulator, LacI family</fullName>
    </submittedName>
</protein>
<dbReference type="RefSeq" id="WP_013253707.1">
    <property type="nucleotide sequence ID" value="NC_014364.1"/>
</dbReference>
<dbReference type="STRING" id="573413.Spirs_1113"/>
<evidence type="ECO:0000313" key="6">
    <source>
        <dbReference type="Proteomes" id="UP000002318"/>
    </source>
</evidence>
<keyword evidence="3" id="KW-0804">Transcription</keyword>
<dbReference type="Gene3D" id="1.10.260.40">
    <property type="entry name" value="lambda repressor-like DNA-binding domains"/>
    <property type="match status" value="1"/>
</dbReference>
<dbReference type="KEGG" id="ssm:Spirs_1113"/>
<dbReference type="CDD" id="cd01392">
    <property type="entry name" value="HTH_LacI"/>
    <property type="match status" value="1"/>
</dbReference>
<evidence type="ECO:0000256" key="2">
    <source>
        <dbReference type="ARBA" id="ARBA00023125"/>
    </source>
</evidence>
<dbReference type="Pfam" id="PF13407">
    <property type="entry name" value="Peripla_BP_4"/>
    <property type="match status" value="1"/>
</dbReference>
<accession>E1R0Z4</accession>
<dbReference type="GO" id="GO:0003700">
    <property type="term" value="F:DNA-binding transcription factor activity"/>
    <property type="evidence" value="ECO:0007669"/>
    <property type="project" value="TreeGrafter"/>
</dbReference>